<feature type="signal peptide" evidence="1">
    <location>
        <begin position="1"/>
        <end position="28"/>
    </location>
</feature>
<dbReference type="Proteomes" id="UP000001880">
    <property type="component" value="Chromosome"/>
</dbReference>
<name>D0LRR2_HALO1</name>
<dbReference type="AlphaFoldDB" id="D0LRR2"/>
<organism evidence="2 3">
    <name type="scientific">Haliangium ochraceum (strain DSM 14365 / JCM 11303 / SMP-2)</name>
    <dbReference type="NCBI Taxonomy" id="502025"/>
    <lineage>
        <taxon>Bacteria</taxon>
        <taxon>Pseudomonadati</taxon>
        <taxon>Myxococcota</taxon>
        <taxon>Polyangia</taxon>
        <taxon>Haliangiales</taxon>
        <taxon>Kofleriaceae</taxon>
        <taxon>Haliangium</taxon>
    </lineage>
</organism>
<reference evidence="2 3" key="1">
    <citation type="journal article" date="2010" name="Stand. Genomic Sci.">
        <title>Complete genome sequence of Haliangium ochraceum type strain (SMP-2).</title>
        <authorList>
            <consortium name="US DOE Joint Genome Institute (JGI-PGF)"/>
            <person name="Ivanova N."/>
            <person name="Daum C."/>
            <person name="Lang E."/>
            <person name="Abt B."/>
            <person name="Kopitz M."/>
            <person name="Saunders E."/>
            <person name="Lapidus A."/>
            <person name="Lucas S."/>
            <person name="Glavina Del Rio T."/>
            <person name="Nolan M."/>
            <person name="Tice H."/>
            <person name="Copeland A."/>
            <person name="Cheng J.F."/>
            <person name="Chen F."/>
            <person name="Bruce D."/>
            <person name="Goodwin L."/>
            <person name="Pitluck S."/>
            <person name="Mavromatis K."/>
            <person name="Pati A."/>
            <person name="Mikhailova N."/>
            <person name="Chen A."/>
            <person name="Palaniappan K."/>
            <person name="Land M."/>
            <person name="Hauser L."/>
            <person name="Chang Y.J."/>
            <person name="Jeffries C.D."/>
            <person name="Detter J.C."/>
            <person name="Brettin T."/>
            <person name="Rohde M."/>
            <person name="Goker M."/>
            <person name="Bristow J."/>
            <person name="Markowitz V."/>
            <person name="Eisen J.A."/>
            <person name="Hugenholtz P."/>
            <person name="Kyrpides N.C."/>
            <person name="Klenk H.P."/>
        </authorList>
    </citation>
    <scope>NUCLEOTIDE SEQUENCE [LARGE SCALE GENOMIC DNA]</scope>
    <source>
        <strain evidence="3">DSM 14365 / CIP 107738 / JCM 11303 / AJ 13395 / SMP-2</strain>
    </source>
</reference>
<dbReference type="STRING" id="502025.Hoch_6588"/>
<dbReference type="KEGG" id="hoh:Hoch_6588"/>
<dbReference type="EMBL" id="CP001804">
    <property type="protein sequence ID" value="ACY19054.1"/>
    <property type="molecule type" value="Genomic_DNA"/>
</dbReference>
<evidence type="ECO:0000313" key="2">
    <source>
        <dbReference type="EMBL" id="ACY19054.1"/>
    </source>
</evidence>
<feature type="chain" id="PRO_5003010829" evidence="1">
    <location>
        <begin position="29"/>
        <end position="417"/>
    </location>
</feature>
<evidence type="ECO:0000313" key="3">
    <source>
        <dbReference type="Proteomes" id="UP000001880"/>
    </source>
</evidence>
<dbReference type="RefSeq" id="WP_012831646.1">
    <property type="nucleotide sequence ID" value="NC_013440.1"/>
</dbReference>
<gene>
    <name evidence="2" type="ordered locus">Hoch_6588</name>
</gene>
<evidence type="ECO:0000256" key="1">
    <source>
        <dbReference type="SAM" id="SignalP"/>
    </source>
</evidence>
<accession>D0LRR2</accession>
<keyword evidence="1" id="KW-0732">Signal</keyword>
<proteinExistence type="predicted"/>
<dbReference type="HOGENOM" id="CLU_658520_0_0_7"/>
<keyword evidence="3" id="KW-1185">Reference proteome</keyword>
<sequence length="417" mass="45020">MQLGAHRVSRPPALVCAGLLLASLTSLAPADAAADTAADTAASAAANAVALRAAVASGVEYDSNIHRCEDGLPECAVTAAPLLRTTAALAATWPLSPEHAVQLSGFAGTRLFADSEARGESHAALSGSARYQWRLPARQMLVAARLSYHDTLSVMDQMSEDTLSQRNFALADGELRAILRSAEGEHTVTLGGGYRAFRYKPLPDFDWRGDRYSARYQNTWWREQGGVRVASLAVDGGYGLERRAYDSAALSRNCNSDAGPPCLRELPSARADLYHHLDAALVYTGERIYSARYAFEVLSSNSDGPYAQTRHRVELALTSELFAGVFATAEAAVQFIDYRDALLLSGDPLMPSPDPNLDFVAVDDENRSMASLHLVRDLGEQFSVEARYAVYTGAAGSDQLGFSRQLAYLGLGYRYQP</sequence>
<protein>
    <submittedName>
        <fullName evidence="2">Uncharacterized protein</fullName>
    </submittedName>
</protein>